<dbReference type="PANTHER" id="PTHR35529:SF1">
    <property type="entry name" value="MANGANESE EFFLUX PUMP MNTP-RELATED"/>
    <property type="match status" value="1"/>
</dbReference>
<evidence type="ECO:0000256" key="4">
    <source>
        <dbReference type="ARBA" id="ARBA00023136"/>
    </source>
</evidence>
<proteinExistence type="predicted"/>
<evidence type="ECO:0000256" key="1">
    <source>
        <dbReference type="ARBA" id="ARBA00022475"/>
    </source>
</evidence>
<dbReference type="HOGENOM" id="CLU_1197979_0_0_9"/>
<keyword evidence="7" id="KW-1185">Reference proteome</keyword>
<dbReference type="eggNOG" id="COG1971">
    <property type="taxonomic scope" value="Bacteria"/>
</dbReference>
<keyword evidence="3 5" id="KW-1133">Transmembrane helix</keyword>
<comment type="caution">
    <text evidence="6">The sequence shown here is derived from an EMBL/GenBank/DDBJ whole genome shotgun (WGS) entry which is preliminary data.</text>
</comment>
<gene>
    <name evidence="6" type="ORF">BUTYVIB_00786</name>
</gene>
<accession>D4RY81</accession>
<organism evidence="6 7">
    <name type="scientific">Eshraghiella crossota DSM 2876</name>
    <dbReference type="NCBI Taxonomy" id="511680"/>
    <lineage>
        <taxon>Bacteria</taxon>
        <taxon>Bacillati</taxon>
        <taxon>Bacillota</taxon>
        <taxon>Clostridia</taxon>
        <taxon>Lachnospirales</taxon>
        <taxon>Lachnospiraceae</taxon>
        <taxon>Eshraghiella</taxon>
    </lineage>
</organism>
<dbReference type="AlphaFoldDB" id="D4RY81"/>
<evidence type="ECO:0000313" key="6">
    <source>
        <dbReference type="EMBL" id="EFF68981.1"/>
    </source>
</evidence>
<evidence type="ECO:0000256" key="5">
    <source>
        <dbReference type="SAM" id="Phobius"/>
    </source>
</evidence>
<evidence type="ECO:0000256" key="3">
    <source>
        <dbReference type="ARBA" id="ARBA00022989"/>
    </source>
</evidence>
<feature type="transmembrane region" description="Helical" evidence="5">
    <location>
        <begin position="150"/>
        <end position="170"/>
    </location>
</feature>
<dbReference type="InterPro" id="IPR003810">
    <property type="entry name" value="Mntp/YtaF"/>
</dbReference>
<evidence type="ECO:0008006" key="8">
    <source>
        <dbReference type="Google" id="ProtNLM"/>
    </source>
</evidence>
<evidence type="ECO:0000256" key="2">
    <source>
        <dbReference type="ARBA" id="ARBA00022692"/>
    </source>
</evidence>
<keyword evidence="1" id="KW-1003">Cell membrane</keyword>
<feature type="transmembrane region" description="Helical" evidence="5">
    <location>
        <begin position="107"/>
        <end position="129"/>
    </location>
</feature>
<keyword evidence="4 5" id="KW-0472">Membrane</keyword>
<feature type="transmembrane region" description="Helical" evidence="5">
    <location>
        <begin position="205"/>
        <end position="229"/>
    </location>
</feature>
<evidence type="ECO:0000313" key="7">
    <source>
        <dbReference type="Proteomes" id="UP000006238"/>
    </source>
</evidence>
<feature type="transmembrane region" description="Helical" evidence="5">
    <location>
        <begin position="75"/>
        <end position="95"/>
    </location>
</feature>
<feature type="transmembrane region" description="Helical" evidence="5">
    <location>
        <begin position="36"/>
        <end position="59"/>
    </location>
</feature>
<dbReference type="PANTHER" id="PTHR35529">
    <property type="entry name" value="MANGANESE EFFLUX PUMP MNTP-RELATED"/>
    <property type="match status" value="1"/>
</dbReference>
<sequence length="231" mass="25929">MGKCSRFLHLNKIVYGKNYIEKLEYKGKLKKVYRGLFMNTVMIILVGFGLAFDVFYIAVSQGCVLDRIQGKNMSLMCLIVCGWQMVALAIGYGIARLPKVYAMSTEIRMVWSLISALIFIAIGFIKIYISNHKVARPEIRQEIDFKKICGIASSTSVYTLFAGLACEWIGMDIADICIMVCFMTITLVISGVYVGYRNGELNNKVYLSGGALLIIAGLCVIAEYLIWWFGR</sequence>
<dbReference type="Pfam" id="PF02659">
    <property type="entry name" value="Mntp"/>
    <property type="match status" value="1"/>
</dbReference>
<protein>
    <recommendedName>
        <fullName evidence="8">Manganese efflux pump MntP</fullName>
    </recommendedName>
</protein>
<feature type="transmembrane region" description="Helical" evidence="5">
    <location>
        <begin position="176"/>
        <end position="196"/>
    </location>
</feature>
<keyword evidence="2 5" id="KW-0812">Transmembrane</keyword>
<reference evidence="6 7" key="1">
    <citation type="submission" date="2010-02" db="EMBL/GenBank/DDBJ databases">
        <authorList>
            <person name="Weinstock G."/>
            <person name="Sodergren E."/>
            <person name="Clifton S."/>
            <person name="Fulton L."/>
            <person name="Fulton B."/>
            <person name="Courtney L."/>
            <person name="Fronick C."/>
            <person name="Harrison M."/>
            <person name="Strong C."/>
            <person name="Farmer C."/>
            <person name="Delahaunty K."/>
            <person name="Markovic C."/>
            <person name="Hall O."/>
            <person name="Minx P."/>
            <person name="Tomlinson C."/>
            <person name="Mitreva M."/>
            <person name="Nelson J."/>
            <person name="Hou S."/>
            <person name="Wollam A."/>
            <person name="Pepin K.H."/>
            <person name="Johnson M."/>
            <person name="Bhonagiri V."/>
            <person name="Zhang X."/>
            <person name="Suruliraj S."/>
            <person name="Warren W."/>
            <person name="Chinwalla A."/>
            <person name="Mardis E.R."/>
            <person name="Wilson R.K."/>
        </authorList>
    </citation>
    <scope>NUCLEOTIDE SEQUENCE [LARGE SCALE GENOMIC DNA]</scope>
    <source>
        <strain evidence="6 7">DSM 2876</strain>
    </source>
</reference>
<dbReference type="EMBL" id="ABWN01000022">
    <property type="protein sequence ID" value="EFF68981.1"/>
    <property type="molecule type" value="Genomic_DNA"/>
</dbReference>
<name>D4RY81_9FIRM</name>
<dbReference type="Proteomes" id="UP000006238">
    <property type="component" value="Unassembled WGS sequence"/>
</dbReference>
<dbReference type="STRING" id="45851.BHV86_05135"/>